<dbReference type="Gene3D" id="4.10.280.10">
    <property type="entry name" value="Helix-loop-helix DNA-binding domain"/>
    <property type="match status" value="1"/>
</dbReference>
<organism evidence="2 3">
    <name type="scientific">Coturnix japonica</name>
    <name type="common">Japanese quail</name>
    <name type="synonym">Coturnix coturnix japonica</name>
    <dbReference type="NCBI Taxonomy" id="93934"/>
    <lineage>
        <taxon>Eukaryota</taxon>
        <taxon>Metazoa</taxon>
        <taxon>Chordata</taxon>
        <taxon>Craniata</taxon>
        <taxon>Vertebrata</taxon>
        <taxon>Euteleostomi</taxon>
        <taxon>Archelosauria</taxon>
        <taxon>Archosauria</taxon>
        <taxon>Dinosauria</taxon>
        <taxon>Saurischia</taxon>
        <taxon>Theropoda</taxon>
        <taxon>Coelurosauria</taxon>
        <taxon>Aves</taxon>
        <taxon>Neognathae</taxon>
        <taxon>Galloanserae</taxon>
        <taxon>Galliformes</taxon>
        <taxon>Phasianidae</taxon>
        <taxon>Perdicinae</taxon>
        <taxon>Coturnix</taxon>
    </lineage>
</organism>
<reference evidence="2" key="2">
    <citation type="submission" date="2025-08" db="UniProtKB">
        <authorList>
            <consortium name="Ensembl"/>
        </authorList>
    </citation>
    <scope>IDENTIFICATION</scope>
</reference>
<accession>A0A8C2T7T3</accession>
<feature type="region of interest" description="Disordered" evidence="1">
    <location>
        <begin position="52"/>
        <end position="108"/>
    </location>
</feature>
<evidence type="ECO:0008006" key="4">
    <source>
        <dbReference type="Google" id="ProtNLM"/>
    </source>
</evidence>
<dbReference type="Ensembl" id="ENSCJPT00005012559.1">
    <property type="protein sequence ID" value="ENSCJPP00005008251.1"/>
    <property type="gene ID" value="ENSCJPG00005007415.1"/>
</dbReference>
<evidence type="ECO:0000256" key="1">
    <source>
        <dbReference type="SAM" id="MobiDB-lite"/>
    </source>
</evidence>
<reference evidence="2" key="1">
    <citation type="submission" date="2015-11" db="EMBL/GenBank/DDBJ databases">
        <authorList>
            <consortium name="International Coturnix japonica Genome Analysis Consortium"/>
            <person name="Warren W."/>
            <person name="Burt D.W."/>
            <person name="Antin P.B."/>
            <person name="Lanford R."/>
            <person name="Gros J."/>
            <person name="Wilson R.K."/>
        </authorList>
    </citation>
    <scope>NUCLEOTIDE SEQUENCE [LARGE SCALE GENOMIC DNA]</scope>
</reference>
<keyword evidence="3" id="KW-1185">Reference proteome</keyword>
<sequence>SALPRGSGDPRCPSSLLEKRRRVRIDESLNQLKTLILPLVCKAVSAAARPCVPSLPSLSPPRPSPLPGARCPPPPLIELPLLQAGEGGHPGDDRAVPDGGSSCSLGTR</sequence>
<dbReference type="GeneTree" id="ENSGT01040000244513"/>
<dbReference type="InterPro" id="IPR036638">
    <property type="entry name" value="HLH_DNA-bd_sf"/>
</dbReference>
<protein>
    <recommendedName>
        <fullName evidence="4">BHLH domain-containing protein</fullName>
    </recommendedName>
</protein>
<feature type="compositionally biased region" description="Pro residues" evidence="1">
    <location>
        <begin position="58"/>
        <end position="77"/>
    </location>
</feature>
<evidence type="ECO:0000313" key="3">
    <source>
        <dbReference type="Proteomes" id="UP000694412"/>
    </source>
</evidence>
<reference evidence="2" key="3">
    <citation type="submission" date="2025-09" db="UniProtKB">
        <authorList>
            <consortium name="Ensembl"/>
        </authorList>
    </citation>
    <scope>IDENTIFICATION</scope>
</reference>
<dbReference type="GO" id="GO:0046983">
    <property type="term" value="F:protein dimerization activity"/>
    <property type="evidence" value="ECO:0007669"/>
    <property type="project" value="InterPro"/>
</dbReference>
<dbReference type="Proteomes" id="UP000694412">
    <property type="component" value="Chromosome 21"/>
</dbReference>
<evidence type="ECO:0000313" key="2">
    <source>
        <dbReference type="Ensembl" id="ENSCJPP00005008251.1"/>
    </source>
</evidence>
<dbReference type="AlphaFoldDB" id="A0A8C2T7T3"/>
<proteinExistence type="predicted"/>
<name>A0A8C2T7T3_COTJA</name>